<gene>
    <name evidence="2" type="ORF">EV356DRAFT_222104</name>
</gene>
<dbReference type="EMBL" id="ML991774">
    <property type="protein sequence ID" value="KAF2238859.1"/>
    <property type="molecule type" value="Genomic_DNA"/>
</dbReference>
<organism evidence="2 3">
    <name type="scientific">Viridothelium virens</name>
    <name type="common">Speckled blister lichen</name>
    <name type="synonym">Trypethelium virens</name>
    <dbReference type="NCBI Taxonomy" id="1048519"/>
    <lineage>
        <taxon>Eukaryota</taxon>
        <taxon>Fungi</taxon>
        <taxon>Dikarya</taxon>
        <taxon>Ascomycota</taxon>
        <taxon>Pezizomycotina</taxon>
        <taxon>Dothideomycetes</taxon>
        <taxon>Dothideomycetes incertae sedis</taxon>
        <taxon>Trypetheliales</taxon>
        <taxon>Trypetheliaceae</taxon>
        <taxon>Viridothelium</taxon>
    </lineage>
</organism>
<evidence type="ECO:0000313" key="3">
    <source>
        <dbReference type="Proteomes" id="UP000800092"/>
    </source>
</evidence>
<sequence>MWRFLHLRGYINDEHGLTAWGKALERGLNVAGSDIEIQEAVFVAVELLRLELLHQHYMFTGYSHAPIRGSDDDRRYNTLISRVASLGRLRHNSIGFTGPLSRHLLGFHSMVTTMRQALRDLEEMCLLTLFMGGDAERDRDDLAEISLGLPFLTDNDCGLGIAVKSYLDELAGQPDPTSPATRDATRQKGSTEWFPHSIDYPGDLEKAFKIWDAVSQHSLAQ</sequence>
<protein>
    <recommendedName>
        <fullName evidence="1">Post-transcriptional regulator MKT1 C-terminal domain-containing protein</fullName>
    </recommendedName>
</protein>
<dbReference type="OrthoDB" id="17262at2759"/>
<dbReference type="Pfam" id="PF12246">
    <property type="entry name" value="MKT1_C"/>
    <property type="match status" value="1"/>
</dbReference>
<dbReference type="Proteomes" id="UP000800092">
    <property type="component" value="Unassembled WGS sequence"/>
</dbReference>
<evidence type="ECO:0000313" key="2">
    <source>
        <dbReference type="EMBL" id="KAF2238859.1"/>
    </source>
</evidence>
<name>A0A6A6HLZ3_VIRVR</name>
<proteinExistence type="predicted"/>
<accession>A0A6A6HLZ3</accession>
<reference evidence="2" key="1">
    <citation type="journal article" date="2020" name="Stud. Mycol.">
        <title>101 Dothideomycetes genomes: a test case for predicting lifestyles and emergence of pathogens.</title>
        <authorList>
            <person name="Haridas S."/>
            <person name="Albert R."/>
            <person name="Binder M."/>
            <person name="Bloem J."/>
            <person name="Labutti K."/>
            <person name="Salamov A."/>
            <person name="Andreopoulos B."/>
            <person name="Baker S."/>
            <person name="Barry K."/>
            <person name="Bills G."/>
            <person name="Bluhm B."/>
            <person name="Cannon C."/>
            <person name="Castanera R."/>
            <person name="Culley D."/>
            <person name="Daum C."/>
            <person name="Ezra D."/>
            <person name="Gonzalez J."/>
            <person name="Henrissat B."/>
            <person name="Kuo A."/>
            <person name="Liang C."/>
            <person name="Lipzen A."/>
            <person name="Lutzoni F."/>
            <person name="Magnuson J."/>
            <person name="Mondo S."/>
            <person name="Nolan M."/>
            <person name="Ohm R."/>
            <person name="Pangilinan J."/>
            <person name="Park H.-J."/>
            <person name="Ramirez L."/>
            <person name="Alfaro M."/>
            <person name="Sun H."/>
            <person name="Tritt A."/>
            <person name="Yoshinaga Y."/>
            <person name="Zwiers L.-H."/>
            <person name="Turgeon B."/>
            <person name="Goodwin S."/>
            <person name="Spatafora J."/>
            <person name="Crous P."/>
            <person name="Grigoriev I."/>
        </authorList>
    </citation>
    <scope>NUCLEOTIDE SEQUENCE</scope>
    <source>
        <strain evidence="2">Tuck. ex Michener</strain>
    </source>
</reference>
<dbReference type="InterPro" id="IPR022039">
    <property type="entry name" value="MKT1_C"/>
</dbReference>
<dbReference type="AlphaFoldDB" id="A0A6A6HLZ3"/>
<keyword evidence="3" id="KW-1185">Reference proteome</keyword>
<evidence type="ECO:0000259" key="1">
    <source>
        <dbReference type="Pfam" id="PF12246"/>
    </source>
</evidence>
<feature type="domain" description="Post-transcriptional regulator MKT1 C-terminal" evidence="1">
    <location>
        <begin position="3"/>
        <end position="216"/>
    </location>
</feature>